<dbReference type="Pfam" id="PF01458">
    <property type="entry name" value="SUFBD_core"/>
    <property type="match status" value="1"/>
</dbReference>
<evidence type="ECO:0000259" key="3">
    <source>
        <dbReference type="Pfam" id="PF19295"/>
    </source>
</evidence>
<dbReference type="SUPFAM" id="SSF101960">
    <property type="entry name" value="Stabilizer of iron transporter SufD"/>
    <property type="match status" value="1"/>
</dbReference>
<dbReference type="NCBIfam" id="TIGR01981">
    <property type="entry name" value="sufD"/>
    <property type="match status" value="1"/>
</dbReference>
<dbReference type="RefSeq" id="WP_210417709.1">
    <property type="nucleotide sequence ID" value="NZ_CP042913.1"/>
</dbReference>
<dbReference type="PANTHER" id="PTHR43575:SF1">
    <property type="entry name" value="PROTEIN ABCI7, CHLOROPLASTIC"/>
    <property type="match status" value="1"/>
</dbReference>
<gene>
    <name evidence="4" type="primary">sufB_1</name>
    <name evidence="4" type="ORF">Pr1d_28550</name>
</gene>
<dbReference type="InterPro" id="IPR011542">
    <property type="entry name" value="SUF_FeS_clus_asmbl_SufD"/>
</dbReference>
<keyword evidence="5" id="KW-1185">Reference proteome</keyword>
<name>A0A5B9Q951_9BACT</name>
<dbReference type="InterPro" id="IPR000825">
    <property type="entry name" value="SUF_FeS_clus_asmbl_SufBD_core"/>
</dbReference>
<accession>A0A5B9Q951</accession>
<dbReference type="AlphaFoldDB" id="A0A5B9Q951"/>
<dbReference type="InterPro" id="IPR045595">
    <property type="entry name" value="SufBD_N"/>
</dbReference>
<sequence length="439" mass="48566">MIATASPTTGFSQEVFDAFLAERDEPGWLTDRRVAAWKQFNSLGMPNKKDEEWMRTDIRLFHFDRFAPFAEAEVPATMPSPLLATGVDLAGQSVSLDSRSLSSELADEWAKKGVLFGSLDDLVKEHGDLLRPYIERQLIDPNQDKFSALNAALWSGANVLFVPKGVKVANPFHSFSVMSAGGVDLGKTLVILDSGAEATLLTETASTEPEAGGMHCGSIELIVEKEARLRYVNLQNWGNGVWHFAHQMGHVGANAGLQWTIGALGARLAKVNQHVALTGQDAEAQVNGVMFTHGKQHLCYNTHQHHKAPYCRSDLLYKAALQDKSRTVWRGMIKVDEAAQRTDAYQRNDNLMLSTAARADSIPGLEIEADDVRCTHGSTSGRVDDQQLFYAMTRGYTRQEAVRMIVTGFFQQVFDRITIESVRDALGEAIGRRVRDIEE</sequence>
<evidence type="ECO:0000313" key="4">
    <source>
        <dbReference type="EMBL" id="QEG35554.1"/>
    </source>
</evidence>
<feature type="domain" description="SUF system FeS cluster assembly SufBD N-terminal" evidence="3">
    <location>
        <begin position="27"/>
        <end position="171"/>
    </location>
</feature>
<comment type="similarity">
    <text evidence="1">Belongs to the iron-sulfur cluster assembly SufBD family.</text>
</comment>
<organism evidence="4 5">
    <name type="scientific">Bythopirellula goksoeyrii</name>
    <dbReference type="NCBI Taxonomy" id="1400387"/>
    <lineage>
        <taxon>Bacteria</taxon>
        <taxon>Pseudomonadati</taxon>
        <taxon>Planctomycetota</taxon>
        <taxon>Planctomycetia</taxon>
        <taxon>Pirellulales</taxon>
        <taxon>Lacipirellulaceae</taxon>
        <taxon>Bythopirellula</taxon>
    </lineage>
</organism>
<dbReference type="InterPro" id="IPR055346">
    <property type="entry name" value="Fe-S_cluster_assembly_SufBD"/>
</dbReference>
<feature type="domain" description="SUF system FeS cluster assembly SufBD core" evidence="2">
    <location>
        <begin position="182"/>
        <end position="409"/>
    </location>
</feature>
<evidence type="ECO:0000256" key="1">
    <source>
        <dbReference type="ARBA" id="ARBA00043967"/>
    </source>
</evidence>
<evidence type="ECO:0000313" key="5">
    <source>
        <dbReference type="Proteomes" id="UP000323917"/>
    </source>
</evidence>
<proteinExistence type="inferred from homology"/>
<dbReference type="Pfam" id="PF19295">
    <property type="entry name" value="SufBD_N"/>
    <property type="match status" value="1"/>
</dbReference>
<dbReference type="EMBL" id="CP042913">
    <property type="protein sequence ID" value="QEG35554.1"/>
    <property type="molecule type" value="Genomic_DNA"/>
</dbReference>
<dbReference type="Proteomes" id="UP000323917">
    <property type="component" value="Chromosome"/>
</dbReference>
<dbReference type="KEGG" id="bgok:Pr1d_28550"/>
<reference evidence="4 5" key="1">
    <citation type="submission" date="2019-08" db="EMBL/GenBank/DDBJ databases">
        <title>Deep-cultivation of Planctomycetes and their phenomic and genomic characterization uncovers novel biology.</title>
        <authorList>
            <person name="Wiegand S."/>
            <person name="Jogler M."/>
            <person name="Boedeker C."/>
            <person name="Pinto D."/>
            <person name="Vollmers J."/>
            <person name="Rivas-Marin E."/>
            <person name="Kohn T."/>
            <person name="Peeters S.H."/>
            <person name="Heuer A."/>
            <person name="Rast P."/>
            <person name="Oberbeckmann S."/>
            <person name="Bunk B."/>
            <person name="Jeske O."/>
            <person name="Meyerdierks A."/>
            <person name="Storesund J.E."/>
            <person name="Kallscheuer N."/>
            <person name="Luecker S."/>
            <person name="Lage O.M."/>
            <person name="Pohl T."/>
            <person name="Merkel B.J."/>
            <person name="Hornburger P."/>
            <person name="Mueller R.-W."/>
            <person name="Bruemmer F."/>
            <person name="Labrenz M."/>
            <person name="Spormann A.M."/>
            <person name="Op den Camp H."/>
            <person name="Overmann J."/>
            <person name="Amann R."/>
            <person name="Jetten M.S.M."/>
            <person name="Mascher T."/>
            <person name="Medema M.H."/>
            <person name="Devos D.P."/>
            <person name="Kaster A.-K."/>
            <person name="Ovreas L."/>
            <person name="Rohde M."/>
            <person name="Galperin M.Y."/>
            <person name="Jogler C."/>
        </authorList>
    </citation>
    <scope>NUCLEOTIDE SEQUENCE [LARGE SCALE GENOMIC DNA]</scope>
    <source>
        <strain evidence="4 5">Pr1d</strain>
    </source>
</reference>
<dbReference type="InterPro" id="IPR037284">
    <property type="entry name" value="SUF_FeS_clus_asmbl_SufBD_sf"/>
</dbReference>
<dbReference type="PANTHER" id="PTHR43575">
    <property type="entry name" value="PROTEIN ABCI7, CHLOROPLASTIC"/>
    <property type="match status" value="1"/>
</dbReference>
<protein>
    <submittedName>
        <fullName evidence="4">FeS cluster assembly protein SufB</fullName>
    </submittedName>
</protein>
<evidence type="ECO:0000259" key="2">
    <source>
        <dbReference type="Pfam" id="PF01458"/>
    </source>
</evidence>
<dbReference type="GO" id="GO:0016226">
    <property type="term" value="P:iron-sulfur cluster assembly"/>
    <property type="evidence" value="ECO:0007669"/>
    <property type="project" value="InterPro"/>
</dbReference>